<evidence type="ECO:0000313" key="3">
    <source>
        <dbReference type="Proteomes" id="UP000813672"/>
    </source>
</evidence>
<feature type="signal peptide" evidence="1">
    <location>
        <begin position="1"/>
        <end position="25"/>
    </location>
</feature>
<comment type="caution">
    <text evidence="2">The sequence shown here is derived from an EMBL/GenBank/DDBJ whole genome shotgun (WGS) entry which is preliminary data.</text>
</comment>
<evidence type="ECO:0000313" key="2">
    <source>
        <dbReference type="EMBL" id="MCE8537270.1"/>
    </source>
</evidence>
<evidence type="ECO:0000256" key="1">
    <source>
        <dbReference type="SAM" id="SignalP"/>
    </source>
</evidence>
<dbReference type="Proteomes" id="UP000813672">
    <property type="component" value="Unassembled WGS sequence"/>
</dbReference>
<name>A0A9Q3ZLR8_9RHOB</name>
<accession>A0A9Q3ZLR8</accession>
<dbReference type="InterPro" id="IPR045748">
    <property type="entry name" value="DcaP"/>
</dbReference>
<dbReference type="Pfam" id="PF19577">
    <property type="entry name" value="DcaP"/>
    <property type="match status" value="1"/>
</dbReference>
<keyword evidence="1" id="KW-0732">Signal</keyword>
<dbReference type="RefSeq" id="WP_234219144.1">
    <property type="nucleotide sequence ID" value="NZ_JAGQAF010000004.1"/>
</dbReference>
<protein>
    <recommendedName>
        <fullName evidence="4">Porin</fullName>
    </recommendedName>
</protein>
<reference evidence="2" key="1">
    <citation type="journal article" date="2021" name="Environ. Microbiol.">
        <title>Cryptic niche differentiation of novel sediment ecotypes of Rugeria pomeroyi correlates with nitrate respiration.</title>
        <authorList>
            <person name="Lin X."/>
            <person name="McNichol J."/>
            <person name="Chu X."/>
            <person name="Qian Y."/>
            <person name="Luo H."/>
        </authorList>
    </citation>
    <scope>NUCLEOTIDE SEQUENCE</scope>
    <source>
        <strain evidence="2">SZCCDBB064</strain>
    </source>
</reference>
<dbReference type="AlphaFoldDB" id="A0A9Q3ZLR8"/>
<gene>
    <name evidence="2" type="ORF">KBY27_07350</name>
</gene>
<sequence>MVRRLDAISALALMTALGGAGAVMAGDAGSQAELDALRARVEALEAGRAAGARGDLHVGRTAIDIYGYAKADFFYDFDFVQGDTAFVNNIGEPANATDGTFGATVRQSRLGIRTSTETDIGTLGGQLEFDLFASGGRSELRLRHANIRIGDHWLIGQTWTNFMPIGHYPTSVEFNGPVGVTFARVPQVRYSHAFGKALFSASIEENSARSDDPVVTAALEYNDDLFSARIAGLVGTVISGGTEVDQTGVTVSGALRPWHGGLFQATFVTGEALGPLLIGGGASAVGGVANDVDGFTVEFRQDVGEKWNFGIAYGSEEYDLPTSTGTLDFTELETIHVNAFYKATDNLTLSGEYIFGERTTSTGASFEGDRVQLAVQLNF</sequence>
<proteinExistence type="predicted"/>
<dbReference type="SUPFAM" id="SSF56935">
    <property type="entry name" value="Porins"/>
    <property type="match status" value="1"/>
</dbReference>
<dbReference type="EMBL" id="JAGQAF010000004">
    <property type="protein sequence ID" value="MCE8537270.1"/>
    <property type="molecule type" value="Genomic_DNA"/>
</dbReference>
<evidence type="ECO:0008006" key="4">
    <source>
        <dbReference type="Google" id="ProtNLM"/>
    </source>
</evidence>
<organism evidence="2 3">
    <name type="scientific">Ruegeria pomeroyi</name>
    <dbReference type="NCBI Taxonomy" id="89184"/>
    <lineage>
        <taxon>Bacteria</taxon>
        <taxon>Pseudomonadati</taxon>
        <taxon>Pseudomonadota</taxon>
        <taxon>Alphaproteobacteria</taxon>
        <taxon>Rhodobacterales</taxon>
        <taxon>Roseobacteraceae</taxon>
        <taxon>Ruegeria</taxon>
    </lineage>
</organism>
<feature type="chain" id="PRO_5040293873" description="Porin" evidence="1">
    <location>
        <begin position="26"/>
        <end position="379"/>
    </location>
</feature>